<dbReference type="SUPFAM" id="SSF52172">
    <property type="entry name" value="CheY-like"/>
    <property type="match status" value="1"/>
</dbReference>
<keyword evidence="1" id="KW-0597">Phosphoprotein</keyword>
<protein>
    <submittedName>
        <fullName evidence="3">CheY chemotaxis protein or a CheY-like REC (Receiver) domain</fullName>
    </submittedName>
</protein>
<dbReference type="PANTHER" id="PTHR44520:SF2">
    <property type="entry name" value="RESPONSE REGULATOR RCP1"/>
    <property type="match status" value="1"/>
</dbReference>
<evidence type="ECO:0000259" key="2">
    <source>
        <dbReference type="PROSITE" id="PS50110"/>
    </source>
</evidence>
<dbReference type="RefSeq" id="WP_092770550.1">
    <property type="nucleotide sequence ID" value="NZ_FOHS01000002.1"/>
</dbReference>
<dbReference type="Pfam" id="PF00072">
    <property type="entry name" value="Response_reg"/>
    <property type="match status" value="1"/>
</dbReference>
<name>A0A1I0ED61_9BACT</name>
<dbReference type="InterPro" id="IPR011006">
    <property type="entry name" value="CheY-like_superfamily"/>
</dbReference>
<keyword evidence="4" id="KW-1185">Reference proteome</keyword>
<dbReference type="Gene3D" id="3.40.50.2300">
    <property type="match status" value="1"/>
</dbReference>
<dbReference type="STRING" id="82805.SAMN04487998_1793"/>
<dbReference type="EMBL" id="FOHS01000002">
    <property type="protein sequence ID" value="SET43123.1"/>
    <property type="molecule type" value="Genomic_DNA"/>
</dbReference>
<dbReference type="AlphaFoldDB" id="A0A1I0ED61"/>
<dbReference type="InterPro" id="IPR001789">
    <property type="entry name" value="Sig_transdc_resp-reg_receiver"/>
</dbReference>
<organism evidence="3 4">
    <name type="scientific">Hymenobacter actinosclerus</name>
    <dbReference type="NCBI Taxonomy" id="82805"/>
    <lineage>
        <taxon>Bacteria</taxon>
        <taxon>Pseudomonadati</taxon>
        <taxon>Bacteroidota</taxon>
        <taxon>Cytophagia</taxon>
        <taxon>Cytophagales</taxon>
        <taxon>Hymenobacteraceae</taxon>
        <taxon>Hymenobacter</taxon>
    </lineage>
</organism>
<proteinExistence type="predicted"/>
<dbReference type="OrthoDB" id="1524091at2"/>
<feature type="domain" description="Response regulatory" evidence="2">
    <location>
        <begin position="4"/>
        <end position="132"/>
    </location>
</feature>
<dbReference type="InterPro" id="IPR052893">
    <property type="entry name" value="TCS_response_regulator"/>
</dbReference>
<feature type="modified residue" description="4-aspartylphosphate" evidence="1">
    <location>
        <position position="63"/>
    </location>
</feature>
<dbReference type="SMART" id="SM00448">
    <property type="entry name" value="REC"/>
    <property type="match status" value="1"/>
</dbReference>
<dbReference type="GO" id="GO:0000160">
    <property type="term" value="P:phosphorelay signal transduction system"/>
    <property type="evidence" value="ECO:0007669"/>
    <property type="project" value="InterPro"/>
</dbReference>
<accession>A0A1I0ED61</accession>
<sequence>MLPAILLVDDDPTTNFLSTRLLNRLGVSEEIVVALNGAEALGQLQQRCPATADAACPALVLLDVNMPVMDGFEFLEAYQQLPAETRQHTVIVMLTTSMLATDRQRAEQLPVAGFLTKPLTREKLAAILQQHFGLVLPE</sequence>
<gene>
    <name evidence="3" type="ORF">SAMN04487998_1793</name>
</gene>
<dbReference type="Proteomes" id="UP000198697">
    <property type="component" value="Unassembled WGS sequence"/>
</dbReference>
<reference evidence="4" key="1">
    <citation type="submission" date="2016-10" db="EMBL/GenBank/DDBJ databases">
        <authorList>
            <person name="Varghese N."/>
            <person name="Submissions S."/>
        </authorList>
    </citation>
    <scope>NUCLEOTIDE SEQUENCE [LARGE SCALE GENOMIC DNA]</scope>
    <source>
        <strain evidence="4">DSM 15310</strain>
    </source>
</reference>
<evidence type="ECO:0000313" key="3">
    <source>
        <dbReference type="EMBL" id="SET43123.1"/>
    </source>
</evidence>
<dbReference type="PANTHER" id="PTHR44520">
    <property type="entry name" value="RESPONSE REGULATOR RCP1-RELATED"/>
    <property type="match status" value="1"/>
</dbReference>
<evidence type="ECO:0000313" key="4">
    <source>
        <dbReference type="Proteomes" id="UP000198697"/>
    </source>
</evidence>
<dbReference type="PROSITE" id="PS50110">
    <property type="entry name" value="RESPONSE_REGULATORY"/>
    <property type="match status" value="1"/>
</dbReference>
<evidence type="ECO:0000256" key="1">
    <source>
        <dbReference type="PROSITE-ProRule" id="PRU00169"/>
    </source>
</evidence>